<dbReference type="Proteomes" id="UP001198402">
    <property type="component" value="Unassembled WGS sequence"/>
</dbReference>
<feature type="signal peptide" evidence="1">
    <location>
        <begin position="1"/>
        <end position="22"/>
    </location>
</feature>
<proteinExistence type="predicted"/>
<evidence type="ECO:0008006" key="4">
    <source>
        <dbReference type="Google" id="ProtNLM"/>
    </source>
</evidence>
<protein>
    <recommendedName>
        <fullName evidence="4">Adhesin</fullName>
    </recommendedName>
</protein>
<organism evidence="2 3">
    <name type="scientific">Winogradskyella vincentii</name>
    <dbReference type="NCBI Taxonomy" id="2877122"/>
    <lineage>
        <taxon>Bacteria</taxon>
        <taxon>Pseudomonadati</taxon>
        <taxon>Bacteroidota</taxon>
        <taxon>Flavobacteriia</taxon>
        <taxon>Flavobacteriales</taxon>
        <taxon>Flavobacteriaceae</taxon>
        <taxon>Winogradskyella</taxon>
    </lineage>
</organism>
<accession>A0ABS7Y2K2</accession>
<comment type="caution">
    <text evidence="2">The sequence shown here is derived from an EMBL/GenBank/DDBJ whole genome shotgun (WGS) entry which is preliminary data.</text>
</comment>
<evidence type="ECO:0000313" key="3">
    <source>
        <dbReference type="Proteomes" id="UP001198402"/>
    </source>
</evidence>
<name>A0ABS7Y2K2_9FLAO</name>
<reference evidence="3" key="1">
    <citation type="submission" date="2023-07" db="EMBL/GenBank/DDBJ databases">
        <authorList>
            <person name="Yue Y."/>
        </authorList>
    </citation>
    <scope>NUCLEOTIDE SEQUENCE [LARGE SCALE GENOMIC DNA]</scope>
    <source>
        <strain evidence="3">2Y89</strain>
    </source>
</reference>
<dbReference type="RefSeq" id="WP_224478789.1">
    <property type="nucleotide sequence ID" value="NZ_JAIUJS010000006.1"/>
</dbReference>
<dbReference type="EMBL" id="JAIUJS010000006">
    <property type="protein sequence ID" value="MCA0153831.1"/>
    <property type="molecule type" value="Genomic_DNA"/>
</dbReference>
<evidence type="ECO:0000256" key="1">
    <source>
        <dbReference type="SAM" id="SignalP"/>
    </source>
</evidence>
<sequence length="363" mass="41057">MKTLIQFKLAFALLLMPLTVFGNNISPEIAKSTKEKQIQKSFNVNSDATLKINNSYGNIDIVTWDENRIEFDITIKVTGNNSEKVQDRLNDIDVKFSSSSEWVSAETLFGKKNKSWWNWGNNNRLKVEVNYRVKLPMTNNVKLNNDYGSINLDKLEGRAEINCDYGKITTKELMAENNVINFDYTNNSYFEYINSGKISADYSGFTIAKTKNIELNADYTKSVIEISENIKYNCDYGSLKVDNVNNIEGNADYLTLRLGTVYKNVSLKADYGAIKIERLASNANNVMINSDFVGITIGYDSGYNFDFDIDLEYASLRGGDDFNFVNKVVDGSEKYYSGYSGKQNSGNNVKIESEYGSVTFKKL</sequence>
<evidence type="ECO:0000313" key="2">
    <source>
        <dbReference type="EMBL" id="MCA0153831.1"/>
    </source>
</evidence>
<gene>
    <name evidence="2" type="ORF">LBV24_11425</name>
</gene>
<feature type="chain" id="PRO_5045247142" description="Adhesin" evidence="1">
    <location>
        <begin position="23"/>
        <end position="363"/>
    </location>
</feature>
<keyword evidence="3" id="KW-1185">Reference proteome</keyword>
<keyword evidence="1" id="KW-0732">Signal</keyword>